<dbReference type="AlphaFoldDB" id="A0A918A456"/>
<dbReference type="Proteomes" id="UP000660745">
    <property type="component" value="Unassembled WGS sequence"/>
</dbReference>
<evidence type="ECO:0000313" key="2">
    <source>
        <dbReference type="Proteomes" id="UP000660745"/>
    </source>
</evidence>
<proteinExistence type="predicted"/>
<gene>
    <name evidence="1" type="ORF">GCM10012278_24490</name>
</gene>
<evidence type="ECO:0000313" key="1">
    <source>
        <dbReference type="EMBL" id="GGP05342.1"/>
    </source>
</evidence>
<accession>A0A918A456</accession>
<reference evidence="1" key="1">
    <citation type="journal article" date="2014" name="Int. J. Syst. Evol. Microbiol.">
        <title>Complete genome sequence of Corynebacterium casei LMG S-19264T (=DSM 44701T), isolated from a smear-ripened cheese.</title>
        <authorList>
            <consortium name="US DOE Joint Genome Institute (JGI-PGF)"/>
            <person name="Walter F."/>
            <person name="Albersmeier A."/>
            <person name="Kalinowski J."/>
            <person name="Ruckert C."/>
        </authorList>
    </citation>
    <scope>NUCLEOTIDE SEQUENCE</scope>
    <source>
        <strain evidence="1">CGMCC 4.7430</strain>
    </source>
</reference>
<protein>
    <submittedName>
        <fullName evidence="1">Uncharacterized protein</fullName>
    </submittedName>
</protein>
<organism evidence="1 2">
    <name type="scientific">Nonomuraea glycinis</name>
    <dbReference type="NCBI Taxonomy" id="2047744"/>
    <lineage>
        <taxon>Bacteria</taxon>
        <taxon>Bacillati</taxon>
        <taxon>Actinomycetota</taxon>
        <taxon>Actinomycetes</taxon>
        <taxon>Streptosporangiales</taxon>
        <taxon>Streptosporangiaceae</taxon>
        <taxon>Nonomuraea</taxon>
    </lineage>
</organism>
<dbReference type="EMBL" id="BMNK01000003">
    <property type="protein sequence ID" value="GGP05342.1"/>
    <property type="molecule type" value="Genomic_DNA"/>
</dbReference>
<name>A0A918A456_9ACTN</name>
<sequence length="142" mass="15138">MVAGLGRADGDPERLGRLAYGPALHVNQIEHVPVLGGQGAEHLSHEHGGHHGVRVVSLLGLLVGRFQRLPPGDSGAGPVDHDVAGHLEQPASHRSLAVAEPLRVLPCPDQRLLEDVLGPMTITRQFDHVCQDGLPVLRDQQA</sequence>
<keyword evidence="2" id="KW-1185">Reference proteome</keyword>
<comment type="caution">
    <text evidence="1">The sequence shown here is derived from an EMBL/GenBank/DDBJ whole genome shotgun (WGS) entry which is preliminary data.</text>
</comment>
<reference evidence="1" key="2">
    <citation type="submission" date="2020-09" db="EMBL/GenBank/DDBJ databases">
        <authorList>
            <person name="Sun Q."/>
            <person name="Zhou Y."/>
        </authorList>
    </citation>
    <scope>NUCLEOTIDE SEQUENCE</scope>
    <source>
        <strain evidence="1">CGMCC 4.7430</strain>
    </source>
</reference>